<feature type="region of interest" description="Disordered" evidence="3">
    <location>
        <begin position="1"/>
        <end position="42"/>
    </location>
</feature>
<organism evidence="5">
    <name type="scientific">Culex tarsalis</name>
    <name type="common">Encephalitis mosquito</name>
    <dbReference type="NCBI Taxonomy" id="7177"/>
    <lineage>
        <taxon>Eukaryota</taxon>
        <taxon>Metazoa</taxon>
        <taxon>Ecdysozoa</taxon>
        <taxon>Arthropoda</taxon>
        <taxon>Hexapoda</taxon>
        <taxon>Insecta</taxon>
        <taxon>Pterygota</taxon>
        <taxon>Neoptera</taxon>
        <taxon>Endopterygota</taxon>
        <taxon>Diptera</taxon>
        <taxon>Nematocera</taxon>
        <taxon>Culicoidea</taxon>
        <taxon>Culicidae</taxon>
        <taxon>Culicinae</taxon>
        <taxon>Culicini</taxon>
        <taxon>Culex</taxon>
        <taxon>Culex</taxon>
    </lineage>
</organism>
<dbReference type="EMBL" id="GFDL01011856">
    <property type="protein sequence ID" value="JAV23189.1"/>
    <property type="molecule type" value="Transcribed_RNA"/>
</dbReference>
<proteinExistence type="predicted"/>
<dbReference type="GO" id="GO:0003677">
    <property type="term" value="F:DNA binding"/>
    <property type="evidence" value="ECO:0007669"/>
    <property type="project" value="TreeGrafter"/>
</dbReference>
<dbReference type="GO" id="GO:0043065">
    <property type="term" value="P:positive regulation of apoptotic process"/>
    <property type="evidence" value="ECO:0007669"/>
    <property type="project" value="TreeGrafter"/>
</dbReference>
<evidence type="ECO:0000259" key="4">
    <source>
        <dbReference type="Pfam" id="PF24245"/>
    </source>
</evidence>
<protein>
    <recommendedName>
        <fullName evidence="4">INO80 complex subunit F domain-containing protein</fullName>
    </recommendedName>
</protein>
<comment type="subcellular location">
    <subcellularLocation>
        <location evidence="1">Nucleus</location>
    </subcellularLocation>
</comment>
<feature type="compositionally biased region" description="Pro residues" evidence="3">
    <location>
        <begin position="7"/>
        <end position="18"/>
    </location>
</feature>
<feature type="domain" description="INO80 complex subunit F" evidence="4">
    <location>
        <begin position="40"/>
        <end position="86"/>
    </location>
</feature>
<dbReference type="GO" id="GO:0097190">
    <property type="term" value="P:apoptotic signaling pathway"/>
    <property type="evidence" value="ECO:0007669"/>
    <property type="project" value="TreeGrafter"/>
</dbReference>
<dbReference type="InterPro" id="IPR033555">
    <property type="entry name" value="TFPT"/>
</dbReference>
<feature type="compositionally biased region" description="Basic and acidic residues" evidence="3">
    <location>
        <begin position="33"/>
        <end position="42"/>
    </location>
</feature>
<name>A0A1Q3F6N6_CULTA</name>
<dbReference type="Pfam" id="PF24245">
    <property type="entry name" value="INO80F"/>
    <property type="match status" value="1"/>
</dbReference>
<evidence type="ECO:0000256" key="1">
    <source>
        <dbReference type="ARBA" id="ARBA00004123"/>
    </source>
</evidence>
<dbReference type="InterPro" id="IPR056513">
    <property type="entry name" value="INO80F"/>
</dbReference>
<dbReference type="AlphaFoldDB" id="A0A1Q3F6N6"/>
<dbReference type="PANTHER" id="PTHR35084">
    <property type="entry name" value="TCF3 FUSION PARTNER"/>
    <property type="match status" value="1"/>
</dbReference>
<accession>A0A1Q3F6N6</accession>
<sequence>MTSGKPPKQPFPSNPQQPPTDNGFQAGSQQPYDPDKNEQYRRGVKMLHERCKSIQRHNERVVFRLHSVKRLIKSRSRDVEMLKKRLDRYQDNWRSAPEKTAAKPEESKVEEKESD</sequence>
<dbReference type="PANTHER" id="PTHR35084:SF1">
    <property type="entry name" value="TCF3 FUSION PARTNER"/>
    <property type="match status" value="1"/>
</dbReference>
<evidence type="ECO:0000256" key="3">
    <source>
        <dbReference type="SAM" id="MobiDB-lite"/>
    </source>
</evidence>
<dbReference type="GO" id="GO:0031011">
    <property type="term" value="C:Ino80 complex"/>
    <property type="evidence" value="ECO:0007669"/>
    <property type="project" value="TreeGrafter"/>
</dbReference>
<evidence type="ECO:0000256" key="2">
    <source>
        <dbReference type="ARBA" id="ARBA00023242"/>
    </source>
</evidence>
<reference evidence="5" key="1">
    <citation type="submission" date="2017-01" db="EMBL/GenBank/DDBJ databases">
        <title>A deep insight into the sialotranscriptome of adult male and female Cluex tarsalis mosquitoes.</title>
        <authorList>
            <person name="Ribeiro J.M."/>
            <person name="Moreira F."/>
            <person name="Bernard K.A."/>
            <person name="Calvo E."/>
        </authorList>
    </citation>
    <scope>NUCLEOTIDE SEQUENCE</scope>
    <source>
        <strain evidence="5">Kern County</strain>
        <tissue evidence="5">Salivary glands</tissue>
    </source>
</reference>
<feature type="region of interest" description="Disordered" evidence="3">
    <location>
        <begin position="87"/>
        <end position="115"/>
    </location>
</feature>
<evidence type="ECO:0000313" key="5">
    <source>
        <dbReference type="EMBL" id="JAV23189.1"/>
    </source>
</evidence>
<keyword evidence="2" id="KW-0539">Nucleus</keyword>
<feature type="compositionally biased region" description="Polar residues" evidence="3">
    <location>
        <begin position="19"/>
        <end position="31"/>
    </location>
</feature>